<feature type="transmembrane region" description="Helical" evidence="1">
    <location>
        <begin position="28"/>
        <end position="45"/>
    </location>
</feature>
<proteinExistence type="predicted"/>
<sequence length="153" mass="16549">MNVYIPPVVAVLGGLAVVGLCFAFRIPIFLLGLLSLILLVYTIILNRNMFEIDYSNMTFGKSIAALLNTVPSNGLASIIIIAVVIILALGYILYLFGLSSFITNAPMQFSSVIPSSFSSVASTPARQYNNISNPIGYSDSARRNYASNFNRAL</sequence>
<name>A0A6C0JUQ1_9ZZZZ</name>
<organism evidence="2">
    <name type="scientific">viral metagenome</name>
    <dbReference type="NCBI Taxonomy" id="1070528"/>
    <lineage>
        <taxon>unclassified sequences</taxon>
        <taxon>metagenomes</taxon>
        <taxon>organismal metagenomes</taxon>
    </lineage>
</organism>
<keyword evidence="1" id="KW-1133">Transmembrane helix</keyword>
<reference evidence="2" key="1">
    <citation type="journal article" date="2020" name="Nature">
        <title>Giant virus diversity and host interactions through global metagenomics.</title>
        <authorList>
            <person name="Schulz F."/>
            <person name="Roux S."/>
            <person name="Paez-Espino D."/>
            <person name="Jungbluth S."/>
            <person name="Walsh D.A."/>
            <person name="Denef V.J."/>
            <person name="McMahon K.D."/>
            <person name="Konstantinidis K.T."/>
            <person name="Eloe-Fadrosh E.A."/>
            <person name="Kyrpides N.C."/>
            <person name="Woyke T."/>
        </authorList>
    </citation>
    <scope>NUCLEOTIDE SEQUENCE</scope>
    <source>
        <strain evidence="2">GVMAG-S-1101164-105</strain>
    </source>
</reference>
<accession>A0A6C0JUQ1</accession>
<feature type="transmembrane region" description="Helical" evidence="1">
    <location>
        <begin position="75"/>
        <end position="97"/>
    </location>
</feature>
<evidence type="ECO:0000256" key="1">
    <source>
        <dbReference type="SAM" id="Phobius"/>
    </source>
</evidence>
<dbReference type="EMBL" id="MN740737">
    <property type="protein sequence ID" value="QHU09475.1"/>
    <property type="molecule type" value="Genomic_DNA"/>
</dbReference>
<keyword evidence="1" id="KW-0812">Transmembrane</keyword>
<evidence type="ECO:0000313" key="2">
    <source>
        <dbReference type="EMBL" id="QHU09475.1"/>
    </source>
</evidence>
<protein>
    <submittedName>
        <fullName evidence="2">Uncharacterized protein</fullName>
    </submittedName>
</protein>
<dbReference type="AlphaFoldDB" id="A0A6C0JUQ1"/>
<keyword evidence="1" id="KW-0472">Membrane</keyword>
<feature type="transmembrane region" description="Helical" evidence="1">
    <location>
        <begin position="6"/>
        <end position="23"/>
    </location>
</feature>